<feature type="transmembrane region" description="Helical" evidence="1">
    <location>
        <begin position="20"/>
        <end position="53"/>
    </location>
</feature>
<accession>A0A1G8G742</accession>
<gene>
    <name evidence="3" type="ORF">SAMN05192534_11468</name>
</gene>
<keyword evidence="4" id="KW-1185">Reference proteome</keyword>
<dbReference type="STRING" id="568899.SAMN05192534_11468"/>
<name>A0A1G8G742_9BACI</name>
<protein>
    <recommendedName>
        <fullName evidence="2">DUF4190 domain-containing protein</fullName>
    </recommendedName>
</protein>
<evidence type="ECO:0000256" key="1">
    <source>
        <dbReference type="SAM" id="Phobius"/>
    </source>
</evidence>
<feature type="domain" description="DUF4190" evidence="2">
    <location>
        <begin position="17"/>
        <end position="83"/>
    </location>
</feature>
<keyword evidence="1" id="KW-0812">Transmembrane</keyword>
<evidence type="ECO:0000313" key="3">
    <source>
        <dbReference type="EMBL" id="SDH90214.1"/>
    </source>
</evidence>
<dbReference type="InterPro" id="IPR025241">
    <property type="entry name" value="DUF4190"/>
</dbReference>
<dbReference type="Proteomes" id="UP000199163">
    <property type="component" value="Unassembled WGS sequence"/>
</dbReference>
<keyword evidence="1" id="KW-0472">Membrane</keyword>
<reference evidence="3 4" key="1">
    <citation type="submission" date="2016-10" db="EMBL/GenBank/DDBJ databases">
        <authorList>
            <person name="de Groot N.N."/>
        </authorList>
    </citation>
    <scope>NUCLEOTIDE SEQUENCE [LARGE SCALE GENOMIC DNA]</scope>
    <source>
        <strain evidence="3 4">DSM 21632</strain>
    </source>
</reference>
<feature type="transmembrane region" description="Helical" evidence="1">
    <location>
        <begin position="65"/>
        <end position="96"/>
    </location>
</feature>
<proteinExistence type="predicted"/>
<dbReference type="OrthoDB" id="2972738at2"/>
<organism evidence="3 4">
    <name type="scientific">Alteribacillus persepolensis</name>
    <dbReference type="NCBI Taxonomy" id="568899"/>
    <lineage>
        <taxon>Bacteria</taxon>
        <taxon>Bacillati</taxon>
        <taxon>Bacillota</taxon>
        <taxon>Bacilli</taxon>
        <taxon>Bacillales</taxon>
        <taxon>Bacillaceae</taxon>
        <taxon>Alteribacillus</taxon>
    </lineage>
</organism>
<keyword evidence="1" id="KW-1133">Transmembrane helix</keyword>
<evidence type="ECO:0000313" key="4">
    <source>
        <dbReference type="Proteomes" id="UP000199163"/>
    </source>
</evidence>
<dbReference type="RefSeq" id="WP_091274153.1">
    <property type="nucleotide sequence ID" value="NZ_FNDK01000014.1"/>
</dbReference>
<evidence type="ECO:0000259" key="2">
    <source>
        <dbReference type="Pfam" id="PF13828"/>
    </source>
</evidence>
<dbReference type="EMBL" id="FNDK01000014">
    <property type="protein sequence ID" value="SDH90214.1"/>
    <property type="molecule type" value="Genomic_DNA"/>
</dbReference>
<dbReference type="Pfam" id="PF13828">
    <property type="entry name" value="DUF4190"/>
    <property type="match status" value="1"/>
</dbReference>
<dbReference type="AlphaFoldDB" id="A0A1G8G742"/>
<sequence>MENGTNQLQTASVNGKAITSLVLGIVSLVMVFLFVVISPILSIVGLVFGIIALKEIKRTEQNGRGLAIAGNICSVVGLILSVIIIVFLVIGIVSFMQMETPPM</sequence>